<feature type="compositionally biased region" description="Polar residues" evidence="2">
    <location>
        <begin position="582"/>
        <end position="595"/>
    </location>
</feature>
<dbReference type="OrthoDB" id="79225at2759"/>
<organism evidence="3 4">
    <name type="scientific">Achlya hypogyna</name>
    <name type="common">Oomycete</name>
    <name type="synonym">Protoachlya hypogyna</name>
    <dbReference type="NCBI Taxonomy" id="1202772"/>
    <lineage>
        <taxon>Eukaryota</taxon>
        <taxon>Sar</taxon>
        <taxon>Stramenopiles</taxon>
        <taxon>Oomycota</taxon>
        <taxon>Saprolegniomycetes</taxon>
        <taxon>Saprolegniales</taxon>
        <taxon>Achlyaceae</taxon>
        <taxon>Achlya</taxon>
    </lineage>
</organism>
<dbReference type="Proteomes" id="UP000243579">
    <property type="component" value="Unassembled WGS sequence"/>
</dbReference>
<keyword evidence="1" id="KW-0175">Coiled coil</keyword>
<gene>
    <name evidence="3" type="ORF">ACHHYP_07173</name>
</gene>
<feature type="compositionally biased region" description="Basic residues" evidence="2">
    <location>
        <begin position="167"/>
        <end position="181"/>
    </location>
</feature>
<feature type="region of interest" description="Disordered" evidence="2">
    <location>
        <begin position="167"/>
        <end position="187"/>
    </location>
</feature>
<feature type="region of interest" description="Disordered" evidence="2">
    <location>
        <begin position="21"/>
        <end position="51"/>
    </location>
</feature>
<proteinExistence type="predicted"/>
<feature type="region of interest" description="Disordered" evidence="2">
    <location>
        <begin position="628"/>
        <end position="730"/>
    </location>
</feature>
<reference evidence="3 4" key="1">
    <citation type="journal article" date="2014" name="Genome Biol. Evol.">
        <title>The secreted proteins of Achlya hypogyna and Thraustotheca clavata identify the ancestral oomycete secretome and reveal gene acquisitions by horizontal gene transfer.</title>
        <authorList>
            <person name="Misner I."/>
            <person name="Blouin N."/>
            <person name="Leonard G."/>
            <person name="Richards T.A."/>
            <person name="Lane C.E."/>
        </authorList>
    </citation>
    <scope>NUCLEOTIDE SEQUENCE [LARGE SCALE GENOMIC DNA]</scope>
    <source>
        <strain evidence="3 4">ATCC 48635</strain>
    </source>
</reference>
<feature type="compositionally biased region" description="Basic residues" evidence="2">
    <location>
        <begin position="552"/>
        <end position="565"/>
    </location>
</feature>
<feature type="region of interest" description="Disordered" evidence="2">
    <location>
        <begin position="533"/>
        <end position="604"/>
    </location>
</feature>
<feature type="compositionally biased region" description="Acidic residues" evidence="2">
    <location>
        <begin position="699"/>
        <end position="730"/>
    </location>
</feature>
<comment type="caution">
    <text evidence="3">The sequence shown here is derived from an EMBL/GenBank/DDBJ whole genome shotgun (WGS) entry which is preliminary data.</text>
</comment>
<keyword evidence="4" id="KW-1185">Reference proteome</keyword>
<evidence type="ECO:0000313" key="4">
    <source>
        <dbReference type="Proteomes" id="UP000243579"/>
    </source>
</evidence>
<name>A0A1V9ZMM4_ACHHY</name>
<dbReference type="EMBL" id="JNBR01000073">
    <property type="protein sequence ID" value="OQR99201.1"/>
    <property type="molecule type" value="Genomic_DNA"/>
</dbReference>
<evidence type="ECO:0000256" key="2">
    <source>
        <dbReference type="SAM" id="MobiDB-lite"/>
    </source>
</evidence>
<protein>
    <submittedName>
        <fullName evidence="3">Uncharacterized protein</fullName>
    </submittedName>
</protein>
<sequence length="730" mass="82397">MNAVWLSSLERDLMVARSHPELRPHTSSVDKRPPRLSKATSAKQLKPLVTKEEEARLQKKKLDDSHACWRAWCDEKNERIKEEKRLEREKERLREAEETKKARLKAQSDASFEEWKRVKSQERLARCEALLRDQKAQRELVKQVETIRLANVKGHLESIERVKKLTAKRRAGTSTRKKKKMNQPTPVFLHPRSLPVQYISHQADLEARIDRLAASLAAPAEIESHNLTMENRRFEKRLHCHSATRADSLRQLRHWTKPCPDVYILASLLYKIVALETPTQVQFVDLWRWLPWRLVRDVFQDSLVETLHSITIADLDPRSLMLLYLHCGQPTFRVDAIERRSVVGAALRLWVHNVAAVHELVDPSTQVVRAIDQLRLHAVSLHDIAHVVLLLHVYPYVNVQLKDRQADSDKQAQLRQGDLALLRELYALPETAPVASVAIALPPTETDAFSSFMGAMEFDPAPLPAEAPQAPRSKLAARLAARLQEHKALLQEEAPAPAQPNDVDLTDDFVVVYKLVLPKNEGSEALSVVNYMSEKRRDSVRRRSQQWTPPPRPRRVTPVKTHAPKHAVPSEAAPSASRFVPQRSSASLAHSTPSITEERDQASTADGRDNQLLLFNDGNAVAVDSLPEEIESPPLGEPQPSEEHHHFESPQTSPAARGTAWETTDEGVLAGEKDVDGKQLVAEVPESSPPETQRSFDGWDMDEEGQDDGLEEDGRDLYGDEDGFGSDSDA</sequence>
<evidence type="ECO:0000313" key="3">
    <source>
        <dbReference type="EMBL" id="OQR99201.1"/>
    </source>
</evidence>
<evidence type="ECO:0000256" key="1">
    <source>
        <dbReference type="SAM" id="Coils"/>
    </source>
</evidence>
<feature type="coiled-coil region" evidence="1">
    <location>
        <begin position="73"/>
        <end position="107"/>
    </location>
</feature>
<feature type="compositionally biased region" description="Basic and acidic residues" evidence="2">
    <location>
        <begin position="21"/>
        <end position="33"/>
    </location>
</feature>
<accession>A0A1V9ZMM4</accession>
<dbReference type="AlphaFoldDB" id="A0A1V9ZMM4"/>